<evidence type="ECO:0000256" key="1">
    <source>
        <dbReference type="SAM" id="Phobius"/>
    </source>
</evidence>
<dbReference type="AlphaFoldDB" id="A0A3N2C0R5"/>
<gene>
    <name evidence="2" type="ORF">EDD42_1145</name>
</gene>
<feature type="transmembrane region" description="Helical" evidence="1">
    <location>
        <begin position="39"/>
        <end position="61"/>
    </location>
</feature>
<accession>A0A3N2C0R5</accession>
<sequence length="73" mass="7632">MVVTIVAVSIAAFVAVMVGTATGLEQGDFAVGVWPVVTILPLVGLPIAFLMLITLIIVGAVRRSRESRGQSPR</sequence>
<name>A0A3N2C0R5_9MICO</name>
<dbReference type="EMBL" id="RKHL01000001">
    <property type="protein sequence ID" value="ROR81095.1"/>
    <property type="molecule type" value="Genomic_DNA"/>
</dbReference>
<reference evidence="2 3" key="1">
    <citation type="submission" date="2018-11" db="EMBL/GenBank/DDBJ databases">
        <title>Sequencing the genomes of 1000 actinobacteria strains.</title>
        <authorList>
            <person name="Klenk H.-P."/>
        </authorList>
    </citation>
    <scope>NUCLEOTIDE SEQUENCE [LARGE SCALE GENOMIC DNA]</scope>
    <source>
        <strain evidence="2 3">DSM 14012</strain>
    </source>
</reference>
<keyword evidence="3" id="KW-1185">Reference proteome</keyword>
<proteinExistence type="predicted"/>
<comment type="caution">
    <text evidence="2">The sequence shown here is derived from an EMBL/GenBank/DDBJ whole genome shotgun (WGS) entry which is preliminary data.</text>
</comment>
<evidence type="ECO:0000313" key="3">
    <source>
        <dbReference type="Proteomes" id="UP000266915"/>
    </source>
</evidence>
<organism evidence="2 3">
    <name type="scientific">Plantibacter flavus</name>
    <dbReference type="NCBI Taxonomy" id="150123"/>
    <lineage>
        <taxon>Bacteria</taxon>
        <taxon>Bacillati</taxon>
        <taxon>Actinomycetota</taxon>
        <taxon>Actinomycetes</taxon>
        <taxon>Micrococcales</taxon>
        <taxon>Microbacteriaceae</taxon>
        <taxon>Plantibacter</taxon>
    </lineage>
</organism>
<evidence type="ECO:0008006" key="4">
    <source>
        <dbReference type="Google" id="ProtNLM"/>
    </source>
</evidence>
<protein>
    <recommendedName>
        <fullName evidence="4">Multidrug ABC transporter ATPase</fullName>
    </recommendedName>
</protein>
<dbReference type="Proteomes" id="UP000266915">
    <property type="component" value="Unassembled WGS sequence"/>
</dbReference>
<evidence type="ECO:0000313" key="2">
    <source>
        <dbReference type="EMBL" id="ROR81095.1"/>
    </source>
</evidence>
<keyword evidence="1" id="KW-0812">Transmembrane</keyword>
<keyword evidence="1" id="KW-0472">Membrane</keyword>
<keyword evidence="1" id="KW-1133">Transmembrane helix</keyword>